<dbReference type="PROSITE" id="PS00198">
    <property type="entry name" value="4FE4S_FER_1"/>
    <property type="match status" value="1"/>
</dbReference>
<dbReference type="InterPro" id="IPR017900">
    <property type="entry name" value="4Fe4S_Fe_S_CS"/>
</dbReference>
<dbReference type="InterPro" id="IPR050612">
    <property type="entry name" value="Prok_Mopterin_Oxidored"/>
</dbReference>
<dbReference type="GO" id="GO:0030151">
    <property type="term" value="F:molybdenum ion binding"/>
    <property type="evidence" value="ECO:0007669"/>
    <property type="project" value="TreeGrafter"/>
</dbReference>
<dbReference type="PANTHER" id="PTHR43742">
    <property type="entry name" value="TRIMETHYLAMINE-N-OXIDE REDUCTASE"/>
    <property type="match status" value="1"/>
</dbReference>
<dbReference type="EMBL" id="JARGDH010000093">
    <property type="protein sequence ID" value="KAL0263771.1"/>
    <property type="molecule type" value="Genomic_DNA"/>
</dbReference>
<dbReference type="Gene3D" id="3.40.50.12440">
    <property type="match status" value="1"/>
</dbReference>
<dbReference type="Pfam" id="PF00384">
    <property type="entry name" value="Molybdopterin"/>
    <property type="match status" value="1"/>
</dbReference>
<evidence type="ECO:0000259" key="3">
    <source>
        <dbReference type="PROSITE" id="PS51379"/>
    </source>
</evidence>
<protein>
    <recommendedName>
        <fullName evidence="3">4Fe-4S ferredoxin-type domain-containing protein</fullName>
    </recommendedName>
</protein>
<feature type="domain" description="4Fe-4S ferredoxin-type" evidence="3">
    <location>
        <begin position="368"/>
        <end position="397"/>
    </location>
</feature>
<comment type="function">
    <text evidence="1">Electron transfer subunit of the terminal reductase during anaerobic growth on various sulfoxide and N-oxide compounds.</text>
</comment>
<dbReference type="PROSITE" id="PS51379">
    <property type="entry name" value="4FE4S_FER_2"/>
    <property type="match status" value="2"/>
</dbReference>
<dbReference type="Pfam" id="PF13247">
    <property type="entry name" value="Fer4_11"/>
    <property type="match status" value="1"/>
</dbReference>
<evidence type="ECO:0000256" key="1">
    <source>
        <dbReference type="ARBA" id="ARBA00003584"/>
    </source>
</evidence>
<name>A0AAW2H5Q4_9NEOP</name>
<dbReference type="GO" id="GO:0043546">
    <property type="term" value="F:molybdopterin cofactor binding"/>
    <property type="evidence" value="ECO:0007669"/>
    <property type="project" value="InterPro"/>
</dbReference>
<proteinExistence type="predicted"/>
<keyword evidence="2" id="KW-0479">Metal-binding</keyword>
<dbReference type="InterPro" id="IPR006656">
    <property type="entry name" value="Mopterin_OxRdtase"/>
</dbReference>
<dbReference type="SUPFAM" id="SSF54862">
    <property type="entry name" value="4Fe-4S ferredoxins"/>
    <property type="match status" value="1"/>
</dbReference>
<dbReference type="GO" id="GO:0009055">
    <property type="term" value="F:electron transfer activity"/>
    <property type="evidence" value="ECO:0007669"/>
    <property type="project" value="TreeGrafter"/>
</dbReference>
<evidence type="ECO:0000256" key="2">
    <source>
        <dbReference type="ARBA" id="ARBA00022723"/>
    </source>
</evidence>
<accession>A0AAW2H5Q4</accession>
<dbReference type="InterPro" id="IPR009010">
    <property type="entry name" value="Asp_de-COase-like_dom_sf"/>
</dbReference>
<feature type="domain" description="4Fe-4S ferredoxin-type" evidence="3">
    <location>
        <begin position="335"/>
        <end position="367"/>
    </location>
</feature>
<dbReference type="Gene3D" id="3.40.228.10">
    <property type="entry name" value="Dimethylsulfoxide Reductase, domain 2"/>
    <property type="match status" value="1"/>
</dbReference>
<dbReference type="Gene3D" id="3.30.70.20">
    <property type="match status" value="2"/>
</dbReference>
<evidence type="ECO:0000313" key="4">
    <source>
        <dbReference type="EMBL" id="KAL0263771.1"/>
    </source>
</evidence>
<dbReference type="InterPro" id="IPR017896">
    <property type="entry name" value="4Fe4S_Fe-S-bd"/>
</dbReference>
<sequence>MFGDTSVISNTKTGIGHPEKAVVSNSPCALANDFADIENSKLVVLFGNNPCETKLCGGSMQYYFNEALQRGGAKLIVIDPRFTDTAANKAQQWVPIRPATDAALVAGLAYVMIKENLVDQKFLDKYCVGFDKKTLPHGAPKNGSYKDYILGTGGDNTPKTPQWASDITGVPVSTIVELAKEIGTTKPVHISQGWGPQRNTNGEQISRAICTLAAMTGCGRAHSSYWEVPAIRELNPQEVWIHPQDAAKKGVKHGDMVELFNDRGKLRTRAKVTKRVMPGVLALGQGAWYRDKNGVDIGCRTCQMACKDYKDTDIGVNFRRVYEYEGGEWFNSKPNIFAYYTSISCNHCDNPSCVKACPTGAMHKGKMGIVAVDQERCIGCKACAMACPYGAPQFDPVKKRMSKCNGCRERLEQDKKPICVESCPFRALDAGDIKDLRAKYGNVAGIAPLPDANITKPNLCIRPSVDSKPAGYVAGELLAPNKNLEVQDV</sequence>
<dbReference type="PANTHER" id="PTHR43742:SF3">
    <property type="entry name" value="DIMETHYL SULFOXIDE REDUCTASE DMSA"/>
    <property type="match status" value="1"/>
</dbReference>
<dbReference type="NCBIfam" id="TIGR02951">
    <property type="entry name" value="DMSO_dmsB"/>
    <property type="match status" value="1"/>
</dbReference>
<gene>
    <name evidence="4" type="ORF">PYX00_011069</name>
</gene>
<dbReference type="CDD" id="cd16371">
    <property type="entry name" value="DMSOR_beta_like"/>
    <property type="match status" value="1"/>
</dbReference>
<dbReference type="SUPFAM" id="SSF50692">
    <property type="entry name" value="ADC-like"/>
    <property type="match status" value="1"/>
</dbReference>
<organism evidence="4">
    <name type="scientific">Menopon gallinae</name>
    <name type="common">poultry shaft louse</name>
    <dbReference type="NCBI Taxonomy" id="328185"/>
    <lineage>
        <taxon>Eukaryota</taxon>
        <taxon>Metazoa</taxon>
        <taxon>Ecdysozoa</taxon>
        <taxon>Arthropoda</taxon>
        <taxon>Hexapoda</taxon>
        <taxon>Insecta</taxon>
        <taxon>Pterygota</taxon>
        <taxon>Neoptera</taxon>
        <taxon>Paraneoptera</taxon>
        <taxon>Psocodea</taxon>
        <taxon>Troctomorpha</taxon>
        <taxon>Phthiraptera</taxon>
        <taxon>Amblycera</taxon>
        <taxon>Menoponidae</taxon>
        <taxon>Menopon</taxon>
    </lineage>
</organism>
<dbReference type="GO" id="GO:0016491">
    <property type="term" value="F:oxidoreductase activity"/>
    <property type="evidence" value="ECO:0007669"/>
    <property type="project" value="InterPro"/>
</dbReference>
<dbReference type="FunFam" id="3.40.228.10:FF:000004">
    <property type="entry name" value="Dimethyl sulfoxide reductase subunit A"/>
    <property type="match status" value="1"/>
</dbReference>
<reference evidence="4" key="1">
    <citation type="journal article" date="2024" name="Gigascience">
        <title>Chromosome-level genome of the poultry shaft louse Menopon gallinae provides insight into the host-switching and adaptive evolution of parasitic lice.</title>
        <authorList>
            <person name="Xu Y."/>
            <person name="Ma L."/>
            <person name="Liu S."/>
            <person name="Liang Y."/>
            <person name="Liu Q."/>
            <person name="He Z."/>
            <person name="Tian L."/>
            <person name="Duan Y."/>
            <person name="Cai W."/>
            <person name="Li H."/>
            <person name="Song F."/>
        </authorList>
    </citation>
    <scope>NUCLEOTIDE SEQUENCE</scope>
    <source>
        <strain evidence="4">Cailab_2023a</strain>
    </source>
</reference>
<comment type="caution">
    <text evidence="4">The sequence shown here is derived from an EMBL/GenBank/DDBJ whole genome shotgun (WGS) entry which is preliminary data.</text>
</comment>
<dbReference type="InterPro" id="IPR014297">
    <property type="entry name" value="DMSO_DmsB"/>
</dbReference>
<dbReference type="AlphaFoldDB" id="A0AAW2H5Q4"/>
<dbReference type="SUPFAM" id="SSF53706">
    <property type="entry name" value="Formate dehydrogenase/DMSO reductase, domains 1-3"/>
    <property type="match status" value="1"/>
</dbReference>
<dbReference type="GO" id="GO:0009061">
    <property type="term" value="P:anaerobic respiration"/>
    <property type="evidence" value="ECO:0007669"/>
    <property type="project" value="TreeGrafter"/>
</dbReference>